<gene>
    <name evidence="3" type="primary">LOC106741744</name>
</gene>
<feature type="compositionally biased region" description="Basic and acidic residues" evidence="1">
    <location>
        <begin position="36"/>
        <end position="45"/>
    </location>
</feature>
<dbReference type="OrthoDB" id="188042at2759"/>
<name>A0A6P3WUH3_DINQU</name>
<evidence type="ECO:0000313" key="3">
    <source>
        <dbReference type="RefSeq" id="XP_014469512.1"/>
    </source>
</evidence>
<organism evidence="2 3">
    <name type="scientific">Dinoponera quadriceps</name>
    <name type="common">South American ant</name>
    <dbReference type="NCBI Taxonomy" id="609295"/>
    <lineage>
        <taxon>Eukaryota</taxon>
        <taxon>Metazoa</taxon>
        <taxon>Ecdysozoa</taxon>
        <taxon>Arthropoda</taxon>
        <taxon>Hexapoda</taxon>
        <taxon>Insecta</taxon>
        <taxon>Pterygota</taxon>
        <taxon>Neoptera</taxon>
        <taxon>Endopterygota</taxon>
        <taxon>Hymenoptera</taxon>
        <taxon>Apocrita</taxon>
        <taxon>Aculeata</taxon>
        <taxon>Formicoidea</taxon>
        <taxon>Formicidae</taxon>
        <taxon>Ponerinae</taxon>
        <taxon>Ponerini</taxon>
        <taxon>Dinoponera</taxon>
    </lineage>
</organism>
<keyword evidence="2" id="KW-1185">Reference proteome</keyword>
<dbReference type="AlphaFoldDB" id="A0A6P3WUH3"/>
<sequence>MESEVVALYSQFFGKRFEPVDATDGTPRHSCSRGRGLRESAREHAATVRKDEPIAPFFASKCINGTNMTGLLFITLIVTHTVTGSRLPAAKERRVRRLIRDWAPLVWLAPGERFLPLGVPEFLDNVQSDQYYLRTRIDVESLLRNQSSFLYGRKPAGTVPVYALTKKCVSTEKTPTSSRTPKNDQNVLTLISNNELSVERRPDTGDLTAQIVEKIRQTATGSGIDKRQGENRFRRKMHFHVTYWMFYPFSEGKTICVLDLGFFGSWPIPTVAGVCIGTLKGYGSHIGDWEHMSLYFKDKEHPLTMYVSAHDAGAFYRYDPQNGTFVYESQETRKGLFQKPTFPEKVYTASGSHPILFSARGSHGLWTAPGKHKFVRVPRLYDESGFGTAWPTWKRLELLPEEDNEALPGWMTFKGKWGNPSSNCHPLAKLGFNICEFVDGPTGIPMKRFNFRC</sequence>
<dbReference type="GeneID" id="106741744"/>
<feature type="region of interest" description="Disordered" evidence="1">
    <location>
        <begin position="23"/>
        <end position="45"/>
    </location>
</feature>
<dbReference type="PANTHER" id="PTHR48174:SF5">
    <property type="entry name" value="VACUOLAR PROTEIN SORTING-ASSOCIATED PROTEIN 62"/>
    <property type="match status" value="1"/>
</dbReference>
<dbReference type="Proteomes" id="UP000515204">
    <property type="component" value="Unplaced"/>
</dbReference>
<dbReference type="RefSeq" id="XP_014469512.1">
    <property type="nucleotide sequence ID" value="XM_014614026.1"/>
</dbReference>
<proteinExistence type="predicted"/>
<dbReference type="PANTHER" id="PTHR48174">
    <property type="entry name" value="DUF946 FAMILY PROTEIN"/>
    <property type="match status" value="1"/>
</dbReference>
<evidence type="ECO:0000256" key="1">
    <source>
        <dbReference type="SAM" id="MobiDB-lite"/>
    </source>
</evidence>
<protein>
    <submittedName>
        <fullName evidence="3">Uncharacterized protein LOC106741744</fullName>
    </submittedName>
</protein>
<evidence type="ECO:0000313" key="2">
    <source>
        <dbReference type="Proteomes" id="UP000515204"/>
    </source>
</evidence>
<dbReference type="KEGG" id="dqu:106741744"/>
<accession>A0A6P3WUH3</accession>
<reference evidence="3" key="1">
    <citation type="submission" date="2025-08" db="UniProtKB">
        <authorList>
            <consortium name="RefSeq"/>
        </authorList>
    </citation>
    <scope>IDENTIFICATION</scope>
</reference>